<dbReference type="CDD" id="cd16752">
    <property type="entry name" value="RING-HC_SIAH2"/>
    <property type="match status" value="1"/>
</dbReference>
<dbReference type="PROSITE" id="PS50089">
    <property type="entry name" value="ZF_RING_2"/>
    <property type="match status" value="1"/>
</dbReference>
<evidence type="ECO:0000256" key="3">
    <source>
        <dbReference type="ARBA" id="ARBA00009119"/>
    </source>
</evidence>
<comment type="pathway">
    <text evidence="2 10">Protein modification; protein ubiquitination.</text>
</comment>
<evidence type="ECO:0000256" key="6">
    <source>
        <dbReference type="ARBA" id="ARBA00022771"/>
    </source>
</evidence>
<comment type="similarity">
    <text evidence="3 10">Belongs to the SINA (Seven in absentia) family.</text>
</comment>
<dbReference type="UniPathway" id="UPA00143"/>
<evidence type="ECO:0000256" key="9">
    <source>
        <dbReference type="PROSITE-ProRule" id="PRU00455"/>
    </source>
</evidence>
<keyword evidence="12" id="KW-0472">Membrane</keyword>
<comment type="caution">
    <text evidence="15">The sequence shown here is derived from an EMBL/GenBank/DDBJ whole genome shotgun (WGS) entry which is preliminary data.</text>
</comment>
<proteinExistence type="inferred from homology"/>
<dbReference type="GO" id="GO:0008270">
    <property type="term" value="F:zinc ion binding"/>
    <property type="evidence" value="ECO:0007669"/>
    <property type="project" value="UniProtKB-KW"/>
</dbReference>
<dbReference type="PANTHER" id="PTHR45877">
    <property type="entry name" value="E3 UBIQUITIN-PROTEIN LIGASE SIAH2"/>
    <property type="match status" value="1"/>
</dbReference>
<dbReference type="InterPro" id="IPR008974">
    <property type="entry name" value="TRAF-like"/>
</dbReference>
<dbReference type="GO" id="GO:0043161">
    <property type="term" value="P:proteasome-mediated ubiquitin-dependent protein catabolic process"/>
    <property type="evidence" value="ECO:0007669"/>
    <property type="project" value="TreeGrafter"/>
</dbReference>
<evidence type="ECO:0000256" key="11">
    <source>
        <dbReference type="SAM" id="MobiDB-lite"/>
    </source>
</evidence>
<feature type="region of interest" description="Disordered" evidence="11">
    <location>
        <begin position="989"/>
        <end position="1021"/>
    </location>
</feature>
<evidence type="ECO:0000313" key="16">
    <source>
        <dbReference type="Proteomes" id="UP000789390"/>
    </source>
</evidence>
<evidence type="ECO:0000256" key="1">
    <source>
        <dbReference type="ARBA" id="ARBA00000900"/>
    </source>
</evidence>
<dbReference type="GO" id="GO:0005737">
    <property type="term" value="C:cytoplasm"/>
    <property type="evidence" value="ECO:0007669"/>
    <property type="project" value="InterPro"/>
</dbReference>
<feature type="domain" description="SIAH-type" evidence="14">
    <location>
        <begin position="163"/>
        <end position="223"/>
    </location>
</feature>
<keyword evidence="12" id="KW-1133">Transmembrane helix</keyword>
<evidence type="ECO:0000256" key="4">
    <source>
        <dbReference type="ARBA" id="ARBA00022679"/>
    </source>
</evidence>
<dbReference type="GO" id="GO:0031624">
    <property type="term" value="F:ubiquitin conjugating enzyme binding"/>
    <property type="evidence" value="ECO:0007669"/>
    <property type="project" value="TreeGrafter"/>
</dbReference>
<dbReference type="EC" id="2.3.2.27" evidence="10"/>
<feature type="compositionally biased region" description="Low complexity" evidence="11">
    <location>
        <begin position="994"/>
        <end position="1016"/>
    </location>
</feature>
<keyword evidence="12" id="KW-0812">Transmembrane</keyword>
<dbReference type="OrthoDB" id="6345977at2759"/>
<keyword evidence="4" id="KW-0808">Transferase</keyword>
<dbReference type="GO" id="GO:0016567">
    <property type="term" value="P:protein ubiquitination"/>
    <property type="evidence" value="ECO:0007669"/>
    <property type="project" value="UniProtKB-UniPathway"/>
</dbReference>
<keyword evidence="7 10" id="KW-0833">Ubl conjugation pathway</keyword>
<dbReference type="Pfam" id="PF03145">
    <property type="entry name" value="Sina_TRAF"/>
    <property type="match status" value="1"/>
</dbReference>
<comment type="catalytic activity">
    <reaction evidence="1 10">
        <text>S-ubiquitinyl-[E2 ubiquitin-conjugating enzyme]-L-cysteine + [acceptor protein]-L-lysine = [E2 ubiquitin-conjugating enzyme]-L-cysteine + N(6)-ubiquitinyl-[acceptor protein]-L-lysine.</text>
        <dbReference type="EC" id="2.3.2.27"/>
    </reaction>
</comment>
<dbReference type="Pfam" id="PF21362">
    <property type="entry name" value="Sina_RING"/>
    <property type="match status" value="1"/>
</dbReference>
<keyword evidence="16" id="KW-1185">Reference proteome</keyword>
<comment type="domain">
    <text evidence="10">The RING-type zinc finger domain is essential for ubiquitin ligase activity.</text>
</comment>
<evidence type="ECO:0000256" key="5">
    <source>
        <dbReference type="ARBA" id="ARBA00022723"/>
    </source>
</evidence>
<keyword evidence="8 10" id="KW-0862">Zinc</keyword>
<dbReference type="InterPro" id="IPR049548">
    <property type="entry name" value="Sina-like_RING"/>
</dbReference>
<dbReference type="FunFam" id="3.30.40.10:FF:000063">
    <property type="entry name" value="E3 ubiquitin-protein ligase"/>
    <property type="match status" value="1"/>
</dbReference>
<dbReference type="CDD" id="cd03829">
    <property type="entry name" value="Sina"/>
    <property type="match status" value="1"/>
</dbReference>
<dbReference type="PROSITE" id="PS51081">
    <property type="entry name" value="ZF_SIAH"/>
    <property type="match status" value="1"/>
</dbReference>
<evidence type="ECO:0000259" key="14">
    <source>
        <dbReference type="PROSITE" id="PS51081"/>
    </source>
</evidence>
<dbReference type="Proteomes" id="UP000789390">
    <property type="component" value="Unassembled WGS sequence"/>
</dbReference>
<evidence type="ECO:0000259" key="13">
    <source>
        <dbReference type="PROSITE" id="PS50089"/>
    </source>
</evidence>
<evidence type="ECO:0000256" key="7">
    <source>
        <dbReference type="ARBA" id="ARBA00022786"/>
    </source>
</evidence>
<protein>
    <recommendedName>
        <fullName evidence="10">E3 ubiquitin-protein ligase</fullName>
        <ecNumber evidence="10">2.3.2.27</ecNumber>
    </recommendedName>
</protein>
<dbReference type="EMBL" id="CAKKLH010000127">
    <property type="protein sequence ID" value="CAH0104191.1"/>
    <property type="molecule type" value="Genomic_DNA"/>
</dbReference>
<evidence type="ECO:0000313" key="15">
    <source>
        <dbReference type="EMBL" id="CAH0104191.1"/>
    </source>
</evidence>
<comment type="domain">
    <text evidence="10">The SBD domain (substrate-binding domain) mediates the interaction with substrate proteins. It is related to the TRAF family.</text>
</comment>
<dbReference type="InterPro" id="IPR018121">
    <property type="entry name" value="7-in-absentia-prot_TRAF-dom"/>
</dbReference>
<evidence type="ECO:0000256" key="12">
    <source>
        <dbReference type="SAM" id="Phobius"/>
    </source>
</evidence>
<accession>A0A8J2RSS5</accession>
<dbReference type="InterPro" id="IPR001841">
    <property type="entry name" value="Znf_RING"/>
</dbReference>
<evidence type="ECO:0000256" key="2">
    <source>
        <dbReference type="ARBA" id="ARBA00004906"/>
    </source>
</evidence>
<reference evidence="15" key="1">
    <citation type="submission" date="2021-11" db="EMBL/GenBank/DDBJ databases">
        <authorList>
            <person name="Schell T."/>
        </authorList>
    </citation>
    <scope>NUCLEOTIDE SEQUENCE</scope>
    <source>
        <strain evidence="15">M5</strain>
    </source>
</reference>
<name>A0A8J2RSS5_9CRUS</name>
<dbReference type="SUPFAM" id="SSF57850">
    <property type="entry name" value="RING/U-box"/>
    <property type="match status" value="1"/>
</dbReference>
<dbReference type="InterPro" id="IPR013083">
    <property type="entry name" value="Znf_RING/FYVE/PHD"/>
</dbReference>
<organism evidence="15 16">
    <name type="scientific">Daphnia galeata</name>
    <dbReference type="NCBI Taxonomy" id="27404"/>
    <lineage>
        <taxon>Eukaryota</taxon>
        <taxon>Metazoa</taxon>
        <taxon>Ecdysozoa</taxon>
        <taxon>Arthropoda</taxon>
        <taxon>Crustacea</taxon>
        <taxon>Branchiopoda</taxon>
        <taxon>Diplostraca</taxon>
        <taxon>Cladocera</taxon>
        <taxon>Anomopoda</taxon>
        <taxon>Daphniidae</taxon>
        <taxon>Daphnia</taxon>
    </lineage>
</organism>
<dbReference type="FunFam" id="3.30.40.10:FF:000050">
    <property type="entry name" value="E3 ubiquitin-protein ligase"/>
    <property type="match status" value="1"/>
</dbReference>
<dbReference type="Gene3D" id="2.60.210.10">
    <property type="entry name" value="Apoptosis, Tumor Necrosis Factor Receptor Associated Protein 2, Chain A"/>
    <property type="match status" value="1"/>
</dbReference>
<dbReference type="GO" id="GO:0061630">
    <property type="term" value="F:ubiquitin protein ligase activity"/>
    <property type="evidence" value="ECO:0007669"/>
    <property type="project" value="UniProtKB-EC"/>
</dbReference>
<dbReference type="FunFam" id="2.60.210.10:FF:000002">
    <property type="entry name" value="E3 ubiquitin-protein ligase"/>
    <property type="match status" value="1"/>
</dbReference>
<feature type="domain" description="RING-type" evidence="13">
    <location>
        <begin position="111"/>
        <end position="146"/>
    </location>
</feature>
<keyword evidence="6 9" id="KW-0863">Zinc-finger</keyword>
<dbReference type="SUPFAM" id="SSF49599">
    <property type="entry name" value="TRAF domain-like"/>
    <property type="match status" value="1"/>
</dbReference>
<dbReference type="Gene3D" id="3.30.40.10">
    <property type="entry name" value="Zinc/RING finger domain, C3HC4 (zinc finger)"/>
    <property type="match status" value="2"/>
</dbReference>
<dbReference type="AlphaFoldDB" id="A0A8J2RSS5"/>
<comment type="function">
    <text evidence="10">E3 ubiquitin-protein ligase that mediates ubiquitination and subsequent proteasomal degradation of target proteins. E3 ubiquitin ligases accept ubiquitin from an E2 ubiquitin-conjugating enzyme in the form of a thioester and then directly transfers the ubiquitin to targeted substrates.</text>
</comment>
<dbReference type="InterPro" id="IPR013010">
    <property type="entry name" value="Znf_SIAH"/>
</dbReference>
<dbReference type="PANTHER" id="PTHR45877:SF2">
    <property type="entry name" value="E3 UBIQUITIN-PROTEIN LIGASE SINA-RELATED"/>
    <property type="match status" value="1"/>
</dbReference>
<feature type="transmembrane region" description="Helical" evidence="12">
    <location>
        <begin position="787"/>
        <end position="810"/>
    </location>
</feature>
<gene>
    <name evidence="15" type="ORF">DGAL_LOCUS6910</name>
</gene>
<evidence type="ECO:0000256" key="10">
    <source>
        <dbReference type="RuleBase" id="RU201113"/>
    </source>
</evidence>
<evidence type="ECO:0000256" key="8">
    <source>
        <dbReference type="ARBA" id="ARBA00022833"/>
    </source>
</evidence>
<dbReference type="InterPro" id="IPR004162">
    <property type="entry name" value="SINA-like_animal"/>
</dbReference>
<dbReference type="Pfam" id="PF21361">
    <property type="entry name" value="Sina_ZnF"/>
    <property type="match status" value="1"/>
</dbReference>
<keyword evidence="5 10" id="KW-0479">Metal-binding</keyword>
<sequence>MFSRPYSIFLRHLEIPSDLVDVVEEDHEGHILIFYASTTGSSALNKEDFQHPAVILIPDSSFVRMSFIKQESSKSRSSISSISSTTSTLGSGSVSGSTVASSTDLASFFECPVCFEYVLPPILQCPSGHLVCSNCRPKLTCCPTCRGPLGNIRNLAMEKVASTVLFPCKFSTSGCQVTMLHTDKGDHEEACEYRPYSCPCPGASCKWQGALEQVMPHLLNQHRSITTLQGEDIVFLATDIALPGAVDWVMMQSCFGHHFMLVLEKQEKYDGLQQFFAIVQLIGTRKQADNFAYRLELSGHRRRLTWEATPRSIHEGVSSAILNSDCLVFDTSIAQLFAENGNLVDCDAQLKIEMATRMFLILWLLCVGLVVAEDVDFGDPNTCVLDSKICEKNLQIDCQGDLSGFIISPNFPANMLEEHSGKYRLTISSCENSQISLILTDEDFFLGPSTNKFSVGNGLVVGSSTIPPELKSLGGGENELPDGASTYPFESSSNTMWMEADMEAYRSKFKIQYIVTLLISNIHNYNEKSGNMTSPGYGTSYPIEATEDVHVIDVTTVAGEYVDLLLTVNVLDIKGIYGDYIKIGPGSDPEVQKSAVVLSWRVNKGVQFLIDGPKAHLVFNVVKPFDAEQPSANGFFISYQAIEKNLTTTAPSTSPMPTSPTPLPFDPDILLTDIVYHKYVGAKASSQLAEILQKYAESSGMLEKGQITPGLTENGTVQIVQVENCYHGWNVDRDTCGLTQSIVRAFYQETGQDNVYVYAFPTEEVKKAVREYGSIHDIVLPEDLVNLYWISVGVILILIILILLGLLIAWRQKMRRDASKRRKYHEIKSNKLSSSVESDISIKGVGNSNHFDMNSGVDNPNFIIDEPEYGRPVMVYDPEKGTFYSRGNQKSTYQAKDLDVGPARSAAVLNVSPITTHFQRHNGNKRDQIVNDGNDMSSIMPPLSAVPKRGILKQNSNSPTAREFPNIASIPMEEIEDVIFDNHTLKDMQQRRYSPASSSSDTIVSSSKSSRNNSISTDQPIGSHVLYGVTLEGFESDEENETNF</sequence>